<sequence length="229" mass="23221">MLALASLSVELLPVAVLLAMLLEEDPPRSEEAAVLPDTSLARELVSEELAVDPQEVEVVAWEFVSAAEPVVELVVALVEVPEAFSAPVAPVFVAVLEVPEAGADVEDPNPAKPVPVVVVAAAAAAAVVSLAAPFVGGVEGGFEVAPLVVSDTATAALDGAFVATGEVDSAVPEAVVVDVCGVVVATAAVMAEGVAELSDFEVVAVGAFEVSDVDDPEFIAELVELPWAY</sequence>
<feature type="signal peptide" evidence="1">
    <location>
        <begin position="1"/>
        <end position="19"/>
    </location>
</feature>
<name>A0A6A3MPX1_9STRA</name>
<feature type="chain" id="PRO_5025386681" description="Secreted protein" evidence="1">
    <location>
        <begin position="20"/>
        <end position="229"/>
    </location>
</feature>
<evidence type="ECO:0000313" key="2">
    <source>
        <dbReference type="EMBL" id="KAE9031305.1"/>
    </source>
</evidence>
<protein>
    <recommendedName>
        <fullName evidence="4">Secreted protein</fullName>
    </recommendedName>
</protein>
<evidence type="ECO:0000313" key="3">
    <source>
        <dbReference type="Proteomes" id="UP000435112"/>
    </source>
</evidence>
<proteinExistence type="predicted"/>
<dbReference type="AlphaFoldDB" id="A0A6A3MPX1"/>
<keyword evidence="1" id="KW-0732">Signal</keyword>
<reference evidence="2 3" key="1">
    <citation type="submission" date="2018-09" db="EMBL/GenBank/DDBJ databases">
        <title>Genomic investigation of the strawberry pathogen Phytophthora fragariae indicates pathogenicity is determined by transcriptional variation in three key races.</title>
        <authorList>
            <person name="Adams T.M."/>
            <person name="Armitage A.D."/>
            <person name="Sobczyk M.K."/>
            <person name="Bates H.J."/>
            <person name="Dunwell J.M."/>
            <person name="Nellist C.F."/>
            <person name="Harrison R.J."/>
        </authorList>
    </citation>
    <scope>NUCLEOTIDE SEQUENCE [LARGE SCALE GENOMIC DNA]</scope>
    <source>
        <strain evidence="2 3">SCRP324</strain>
    </source>
</reference>
<accession>A0A6A3MPX1</accession>
<gene>
    <name evidence="2" type="ORF">PR002_g9668</name>
</gene>
<evidence type="ECO:0000256" key="1">
    <source>
        <dbReference type="SAM" id="SignalP"/>
    </source>
</evidence>
<evidence type="ECO:0008006" key="4">
    <source>
        <dbReference type="Google" id="ProtNLM"/>
    </source>
</evidence>
<organism evidence="2 3">
    <name type="scientific">Phytophthora rubi</name>
    <dbReference type="NCBI Taxonomy" id="129364"/>
    <lineage>
        <taxon>Eukaryota</taxon>
        <taxon>Sar</taxon>
        <taxon>Stramenopiles</taxon>
        <taxon>Oomycota</taxon>
        <taxon>Peronosporomycetes</taxon>
        <taxon>Peronosporales</taxon>
        <taxon>Peronosporaceae</taxon>
        <taxon>Phytophthora</taxon>
    </lineage>
</organism>
<dbReference type="EMBL" id="QXFU01000523">
    <property type="protein sequence ID" value="KAE9031305.1"/>
    <property type="molecule type" value="Genomic_DNA"/>
</dbReference>
<dbReference type="Proteomes" id="UP000435112">
    <property type="component" value="Unassembled WGS sequence"/>
</dbReference>
<comment type="caution">
    <text evidence="2">The sequence shown here is derived from an EMBL/GenBank/DDBJ whole genome shotgun (WGS) entry which is preliminary data.</text>
</comment>